<dbReference type="InterPro" id="IPR046848">
    <property type="entry name" value="E_motif"/>
</dbReference>
<keyword evidence="5" id="KW-1185">Reference proteome</keyword>
<dbReference type="GO" id="GO:0003723">
    <property type="term" value="F:RNA binding"/>
    <property type="evidence" value="ECO:0007669"/>
    <property type="project" value="InterPro"/>
</dbReference>
<evidence type="ECO:0000313" key="5">
    <source>
        <dbReference type="Proteomes" id="UP000594263"/>
    </source>
</evidence>
<dbReference type="Pfam" id="PF20431">
    <property type="entry name" value="E_motif"/>
    <property type="match status" value="1"/>
</dbReference>
<accession>A0A7N0ZQW3</accession>
<organism evidence="4 5">
    <name type="scientific">Kalanchoe fedtschenkoi</name>
    <name type="common">Lavender scallops</name>
    <name type="synonym">South American air plant</name>
    <dbReference type="NCBI Taxonomy" id="63787"/>
    <lineage>
        <taxon>Eukaryota</taxon>
        <taxon>Viridiplantae</taxon>
        <taxon>Streptophyta</taxon>
        <taxon>Embryophyta</taxon>
        <taxon>Tracheophyta</taxon>
        <taxon>Spermatophyta</taxon>
        <taxon>Magnoliopsida</taxon>
        <taxon>eudicotyledons</taxon>
        <taxon>Gunneridae</taxon>
        <taxon>Pentapetalae</taxon>
        <taxon>Saxifragales</taxon>
        <taxon>Crassulaceae</taxon>
        <taxon>Kalanchoe</taxon>
    </lineage>
</organism>
<dbReference type="InterPro" id="IPR002885">
    <property type="entry name" value="PPR_rpt"/>
</dbReference>
<evidence type="ECO:0000256" key="1">
    <source>
        <dbReference type="ARBA" id="ARBA00022737"/>
    </source>
</evidence>
<dbReference type="FunFam" id="1.25.40.10:FF:000205">
    <property type="entry name" value="Pentatricopeptide repeat-containing protein, mitochondrial"/>
    <property type="match status" value="1"/>
</dbReference>
<dbReference type="Pfam" id="PF01535">
    <property type="entry name" value="PPR"/>
    <property type="match status" value="10"/>
</dbReference>
<dbReference type="GO" id="GO:0005739">
    <property type="term" value="C:mitochondrion"/>
    <property type="evidence" value="ECO:0007669"/>
    <property type="project" value="EnsemblPlants"/>
</dbReference>
<dbReference type="OMA" id="VNANAWG"/>
<dbReference type="PROSITE" id="PS51375">
    <property type="entry name" value="PPR"/>
    <property type="match status" value="6"/>
</dbReference>
<sequence length="875" mass="97357">MLQSDSRTWNSVIQSHCIDSRHYEALSLFLSKFRTGFGFKPDHQVLSLLLKSSTILSKLNLGRTFHSYVVKTGFSEFLSVSKGLLNLYSKCGKIGDCKRLFERFIQCGDEDPVVWNIVLSGLASSGLDDVEAVKMFRAMCVHDESKPTSVTVAVVLTVCARLRDVFAGKNVQCYSVKSGLESQTLVGNALVSMYAKCGFVLGDAYDAFRDIPQKDVISWNAMIAGFAESKLVLGAFDIFTEMLKEKTEPNYATIVNILPLCGFLDKNVATRIGKQMHSFVLQRTELVENVSVLNALLSFYLRIGHIQKAEVLFWNMRSRDLVSWNAIIAGYAGNDDWNKALDIFTELVRSGTPALDYITLVSVLPACANISALEEGKEIHGYVVKRSTLCENTAVGNALISFYAKCDDIGAAHKMFYMTDKDLVSWNTMLNILSEAKYATHVFTLFHDMVEEGLRPDSVTMLSVLQCCASASCLRKVKESHCYSIKFGLLSSHAEPTLVNSIIDGYAKCGSTKCAYLIFQNYTGKLNVVSCNSLISGYATSGLYQDAFGIFEKMSETDITTWTLMIRVYAENDLPNEALNLFINLQARGLKPDAVTVMSILPICSKMASVHQLKQCHGYVLRSCFHDLHLMGALLDLYSKCGSLHSAEKLFHSNPEMDLVMFTAMVGGYAMHGMGEEAVRVFYEMLDLGIKPDPVIITSVLSACSHSGQVDEGWKIFDSIRKVHAMKPTMEHYSCVVDLLARTGRVQDAYSFTTSMPVEPAANIWGTLLGACKTYNEVELGRLVADRLFDIEAGNIGNYVVMSNLYAAGARWDKVVEMRKLMRSRDLKKPAGCSWIEVQGTKNEFIASDYSHPKRCVIYWLLCTLDQHIKDSLQT</sequence>
<name>A0A7N0ZQW3_KALFE</name>
<proteinExistence type="inferred from homology"/>
<dbReference type="GO" id="GO:0080156">
    <property type="term" value="P:mitochondrial mRNA modification"/>
    <property type="evidence" value="ECO:0007669"/>
    <property type="project" value="EnsemblPlants"/>
</dbReference>
<evidence type="ECO:0000313" key="4">
    <source>
        <dbReference type="EnsemblPlants" id="Kaladp0015s0137.1.v1.1.CDS.1"/>
    </source>
</evidence>
<evidence type="ECO:0008006" key="6">
    <source>
        <dbReference type="Google" id="ProtNLM"/>
    </source>
</evidence>
<feature type="repeat" description="PPR" evidence="3">
    <location>
        <begin position="658"/>
        <end position="692"/>
    </location>
</feature>
<keyword evidence="1" id="KW-0677">Repeat</keyword>
<dbReference type="FunFam" id="1.25.40.10:FF:000361">
    <property type="entry name" value="Pentatricopeptide repeat-containing protein chloroplastic"/>
    <property type="match status" value="1"/>
</dbReference>
<dbReference type="PANTHER" id="PTHR47926">
    <property type="entry name" value="PENTATRICOPEPTIDE REPEAT-CONTAINING PROTEIN"/>
    <property type="match status" value="1"/>
</dbReference>
<dbReference type="GO" id="GO:0009737">
    <property type="term" value="P:response to abscisic acid"/>
    <property type="evidence" value="ECO:0007669"/>
    <property type="project" value="EnsemblPlants"/>
</dbReference>
<dbReference type="Gene3D" id="1.25.40.10">
    <property type="entry name" value="Tetratricopeptide repeat domain"/>
    <property type="match status" value="5"/>
</dbReference>
<feature type="repeat" description="PPR" evidence="3">
    <location>
        <begin position="558"/>
        <end position="592"/>
    </location>
</feature>
<evidence type="ECO:0000256" key="2">
    <source>
        <dbReference type="ARBA" id="ARBA00061659"/>
    </source>
</evidence>
<protein>
    <recommendedName>
        <fullName evidence="6">Pentatricopeptide repeat-containing protein</fullName>
    </recommendedName>
</protein>
<evidence type="ECO:0000256" key="3">
    <source>
        <dbReference type="PROSITE-ProRule" id="PRU00708"/>
    </source>
</evidence>
<dbReference type="EnsemblPlants" id="Kaladp0015s0137.1.v1.1">
    <property type="protein sequence ID" value="Kaladp0015s0137.1.v1.1.CDS.1"/>
    <property type="gene ID" value="Kaladp0015s0137.v1.1"/>
</dbReference>
<dbReference type="FunFam" id="1.25.40.10:FF:000412">
    <property type="entry name" value="Putative pentatricopeptide repeat-containing protein"/>
    <property type="match status" value="1"/>
</dbReference>
<dbReference type="GO" id="GO:0009414">
    <property type="term" value="P:response to water deprivation"/>
    <property type="evidence" value="ECO:0007669"/>
    <property type="project" value="EnsemblPlants"/>
</dbReference>
<dbReference type="InterPro" id="IPR046960">
    <property type="entry name" value="PPR_At4g14850-like_plant"/>
</dbReference>
<reference evidence="4" key="1">
    <citation type="submission" date="2021-01" db="UniProtKB">
        <authorList>
            <consortium name="EnsemblPlants"/>
        </authorList>
    </citation>
    <scope>IDENTIFICATION</scope>
</reference>
<dbReference type="AlphaFoldDB" id="A0A7N0ZQW3"/>
<feature type="repeat" description="PPR" evidence="3">
    <location>
        <begin position="215"/>
        <end position="249"/>
    </location>
</feature>
<dbReference type="FunFam" id="1.25.40.10:FF:000090">
    <property type="entry name" value="Pentatricopeptide repeat-containing protein, chloroplastic"/>
    <property type="match status" value="1"/>
</dbReference>
<dbReference type="NCBIfam" id="TIGR00756">
    <property type="entry name" value="PPR"/>
    <property type="match status" value="6"/>
</dbReference>
<feature type="repeat" description="PPR" evidence="3">
    <location>
        <begin position="422"/>
        <end position="456"/>
    </location>
</feature>
<feature type="repeat" description="PPR" evidence="3">
    <location>
        <begin position="320"/>
        <end position="354"/>
    </location>
</feature>
<dbReference type="Proteomes" id="UP000594263">
    <property type="component" value="Unplaced"/>
</dbReference>
<dbReference type="PANTHER" id="PTHR47926:SF481">
    <property type="entry name" value="TETRATRICOPEPTIDE-LIKE HELICAL DOMAIN SUPERFAMILY"/>
    <property type="match status" value="1"/>
</dbReference>
<dbReference type="Gramene" id="Kaladp0015s0137.1.v1.1">
    <property type="protein sequence ID" value="Kaladp0015s0137.1.v1.1.CDS.1"/>
    <property type="gene ID" value="Kaladp0015s0137.v1.1"/>
</dbReference>
<feature type="repeat" description="PPR" evidence="3">
    <location>
        <begin position="527"/>
        <end position="557"/>
    </location>
</feature>
<dbReference type="Pfam" id="PF13041">
    <property type="entry name" value="PPR_2"/>
    <property type="match status" value="2"/>
</dbReference>
<comment type="similarity">
    <text evidence="2">Belongs to the PPR family. PCMP-E subfamily.</text>
</comment>
<dbReference type="InterPro" id="IPR011990">
    <property type="entry name" value="TPR-like_helical_dom_sf"/>
</dbReference>